<gene>
    <name evidence="1" type="ORF">COS99_03915</name>
</gene>
<sequence length="240" mass="25716">MQEAPFYRKWVNAEDLTPFNVAEKETDLLILADRVLEKEAKELALKYRKDIEGYIRRYPEFRTSLIPIEDNDAAPAIVKDMLRAAISSDVGPMAGVAGAVSEYVGRGLLKFSTEVIVENGGDIFLKINKPRVLGVFAGKSKFTKRIGIEITPQDTPIGVCTSSGTVGHSLSFGLTDATIIVSKNTALADCAATRVGNAVKTAADVEKGIDCAKSIKGVMGAVIIIGDKLAGWGEVKLVSI</sequence>
<protein>
    <submittedName>
        <fullName evidence="1">Uncharacterized protein</fullName>
    </submittedName>
</protein>
<dbReference type="InterPro" id="IPR003374">
    <property type="entry name" value="ApbE-like_sf"/>
</dbReference>
<dbReference type="Proteomes" id="UP000230052">
    <property type="component" value="Unassembled WGS sequence"/>
</dbReference>
<name>A0A2J0KTJ1_9BACT</name>
<accession>A0A2J0KTJ1</accession>
<evidence type="ECO:0000313" key="2">
    <source>
        <dbReference type="Proteomes" id="UP000230052"/>
    </source>
</evidence>
<proteinExistence type="predicted"/>
<evidence type="ECO:0000313" key="1">
    <source>
        <dbReference type="EMBL" id="PIU41715.1"/>
    </source>
</evidence>
<dbReference type="EMBL" id="PEWV01000037">
    <property type="protein sequence ID" value="PIU41715.1"/>
    <property type="molecule type" value="Genomic_DNA"/>
</dbReference>
<dbReference type="AlphaFoldDB" id="A0A2J0KTJ1"/>
<dbReference type="PIRSF" id="PIRSF006421">
    <property type="entry name" value="UCP006421"/>
    <property type="match status" value="1"/>
</dbReference>
<dbReference type="Gene3D" id="3.10.520.10">
    <property type="entry name" value="ApbE-like domains"/>
    <property type="match status" value="1"/>
</dbReference>
<comment type="caution">
    <text evidence="1">The sequence shown here is derived from an EMBL/GenBank/DDBJ whole genome shotgun (WGS) entry which is preliminary data.</text>
</comment>
<dbReference type="InterPro" id="IPR007183">
    <property type="entry name" value="UPF0280"/>
</dbReference>
<reference evidence="1 2" key="1">
    <citation type="submission" date="2017-09" db="EMBL/GenBank/DDBJ databases">
        <title>Depth-based differentiation of microbial function through sediment-hosted aquifers and enrichment of novel symbionts in the deep terrestrial subsurface.</title>
        <authorList>
            <person name="Probst A.J."/>
            <person name="Ladd B."/>
            <person name="Jarett J.K."/>
            <person name="Geller-Mcgrath D.E."/>
            <person name="Sieber C.M."/>
            <person name="Emerson J.B."/>
            <person name="Anantharaman K."/>
            <person name="Thomas B.C."/>
            <person name="Malmstrom R."/>
            <person name="Stieglmeier M."/>
            <person name="Klingl A."/>
            <person name="Woyke T."/>
            <person name="Ryan C.M."/>
            <person name="Banfield J.F."/>
        </authorList>
    </citation>
    <scope>NUCLEOTIDE SEQUENCE [LARGE SCALE GENOMIC DNA]</scope>
    <source>
        <strain evidence="1">CG07_land_8_20_14_0_80_42_15</strain>
    </source>
</reference>
<organism evidence="1 2">
    <name type="scientific">Candidatus Aquitaenariimonas noxiae</name>
    <dbReference type="NCBI Taxonomy" id="1974741"/>
    <lineage>
        <taxon>Bacteria</taxon>
        <taxon>Pseudomonadati</taxon>
        <taxon>Candidatus Omnitrophota</taxon>
        <taxon>Candidatus Aquitaenariimonas</taxon>
    </lineage>
</organism>
<dbReference type="NCBIfam" id="NF003323">
    <property type="entry name" value="PRK04334.1-3"/>
    <property type="match status" value="1"/>
</dbReference>
<dbReference type="SUPFAM" id="SSF143631">
    <property type="entry name" value="ApbE-like"/>
    <property type="match status" value="1"/>
</dbReference>